<dbReference type="KEGG" id="dmm:dnm_058760"/>
<dbReference type="AlphaFoldDB" id="A0A975GQF0"/>
<name>A0A975GQF0_9BACT</name>
<evidence type="ECO:0000313" key="3">
    <source>
        <dbReference type="Proteomes" id="UP000663722"/>
    </source>
</evidence>
<reference evidence="2" key="1">
    <citation type="journal article" date="2021" name="Microb. Physiol.">
        <title>Proteogenomic Insights into the Physiology of Marine, Sulfate-Reducing, Filamentous Desulfonema limicola and Desulfonema magnum.</title>
        <authorList>
            <person name="Schnaars V."/>
            <person name="Wohlbrand L."/>
            <person name="Scheve S."/>
            <person name="Hinrichs C."/>
            <person name="Reinhardt R."/>
            <person name="Rabus R."/>
        </authorList>
    </citation>
    <scope>NUCLEOTIDE SEQUENCE</scope>
    <source>
        <strain evidence="2">4be13</strain>
    </source>
</reference>
<proteinExistence type="predicted"/>
<evidence type="ECO:0000256" key="1">
    <source>
        <dbReference type="SAM" id="MobiDB-lite"/>
    </source>
</evidence>
<organism evidence="2 3">
    <name type="scientific">Desulfonema magnum</name>
    <dbReference type="NCBI Taxonomy" id="45655"/>
    <lineage>
        <taxon>Bacteria</taxon>
        <taxon>Pseudomonadati</taxon>
        <taxon>Thermodesulfobacteriota</taxon>
        <taxon>Desulfobacteria</taxon>
        <taxon>Desulfobacterales</taxon>
        <taxon>Desulfococcaceae</taxon>
        <taxon>Desulfonema</taxon>
    </lineage>
</organism>
<evidence type="ECO:0000313" key="2">
    <source>
        <dbReference type="EMBL" id="QTA89819.1"/>
    </source>
</evidence>
<sequence>MLDEVCNPYASGGADTADRGETRLFPAGEILCPGKNPGFSVFPHTVRKISDLLNSDDLPVTTNDETRGKLQITNCKSQITNDFYINGHDLPVTTKYESFAVFPNT</sequence>
<protein>
    <submittedName>
        <fullName evidence="2">Uncharacterized protein</fullName>
    </submittedName>
</protein>
<feature type="region of interest" description="Disordered" evidence="1">
    <location>
        <begin position="1"/>
        <end position="20"/>
    </location>
</feature>
<accession>A0A975GQF0</accession>
<dbReference type="Proteomes" id="UP000663722">
    <property type="component" value="Chromosome"/>
</dbReference>
<keyword evidence="3" id="KW-1185">Reference proteome</keyword>
<gene>
    <name evidence="2" type="ORF">dnm_058760</name>
</gene>
<dbReference type="EMBL" id="CP061800">
    <property type="protein sequence ID" value="QTA89819.1"/>
    <property type="molecule type" value="Genomic_DNA"/>
</dbReference>